<dbReference type="AlphaFoldDB" id="A0AB34PKM9"/>
<comment type="caution">
    <text evidence="1">The sequence shown here is derived from an EMBL/GenBank/DDBJ whole genome shotgun (WGS) entry which is preliminary data.</text>
</comment>
<dbReference type="EMBL" id="JQJC01000010">
    <property type="protein sequence ID" value="KGN95315.1"/>
    <property type="molecule type" value="Genomic_DNA"/>
</dbReference>
<name>A0AB34PKM9_9PORP</name>
<evidence type="ECO:0000313" key="1">
    <source>
        <dbReference type="EMBL" id="KGN95315.1"/>
    </source>
</evidence>
<evidence type="ECO:0000313" key="2">
    <source>
        <dbReference type="Proteomes" id="UP000030136"/>
    </source>
</evidence>
<accession>A0AB34PKM9</accession>
<reference evidence="1 2" key="1">
    <citation type="submission" date="2014-08" db="EMBL/GenBank/DDBJ databases">
        <title>Porphyromonas crevioricanis strain:COT-253_OH1447 Genome sequencing.</title>
        <authorList>
            <person name="Wallis C."/>
            <person name="Deusch O."/>
            <person name="O'Flynn C."/>
            <person name="Davis I."/>
            <person name="Jospin G."/>
            <person name="Darling A.E."/>
            <person name="Coil D.A."/>
            <person name="Alexiev A."/>
            <person name="Horsfall A."/>
            <person name="Kirkwood N."/>
            <person name="Harris S."/>
            <person name="Eisen J.A."/>
        </authorList>
    </citation>
    <scope>NUCLEOTIDE SEQUENCE [LARGE SCALE GENOMIC DNA]</scope>
    <source>
        <strain evidence="2">COT-253 OH1447</strain>
    </source>
</reference>
<protein>
    <submittedName>
        <fullName evidence="1">Uncharacterized protein</fullName>
    </submittedName>
</protein>
<gene>
    <name evidence="1" type="ORF">HQ38_03180</name>
</gene>
<sequence length="95" mass="11031">MSALPPSGVLIFILWGESKNSLLREILLTQEKNFALTGEKFDPLRMPMNRTFWRRDFLRNKPVKTTLKTAIFATSTKTFFYITDHTLLHISLSRA</sequence>
<proteinExistence type="predicted"/>
<dbReference type="Proteomes" id="UP000030136">
    <property type="component" value="Unassembled WGS sequence"/>
</dbReference>
<organism evidence="1 2">
    <name type="scientific">Porphyromonas crevioricanis</name>
    <dbReference type="NCBI Taxonomy" id="393921"/>
    <lineage>
        <taxon>Bacteria</taxon>
        <taxon>Pseudomonadati</taxon>
        <taxon>Bacteroidota</taxon>
        <taxon>Bacteroidia</taxon>
        <taxon>Bacteroidales</taxon>
        <taxon>Porphyromonadaceae</taxon>
        <taxon>Porphyromonas</taxon>
    </lineage>
</organism>